<organism evidence="2 3">
    <name type="scientific">Candidatus Amunia macphersoniae</name>
    <dbReference type="NCBI Taxonomy" id="3127014"/>
    <lineage>
        <taxon>Bacteria</taxon>
        <taxon>Bacillati</taxon>
        <taxon>Candidatus Dormiibacterota</taxon>
        <taxon>Candidatus Dormibacteria</taxon>
        <taxon>Candidatus Aeolococcales</taxon>
        <taxon>Candidatus Aeolococcaceae</taxon>
        <taxon>Candidatus Amunia</taxon>
    </lineage>
</organism>
<sequence>MNVFVTGASGWLGSALVPELLGAGHEVVGLARSDASAQRLEAAGATVRRGDLDDPDGLRDAAKSADGVIHLAFRHDLLYAGDMAGAAIEDRRAIEVLGEALAGSDRALVIASGVFGIAPGRMVTEQDGVEAAKGNGGPIEGASDRMANAHYTAALASRGVRSCVVRLPPTCHSDGDNGFMSILVGVARDKGVSGYVGDGSARWPATHRLDVARAFRLAVEKAPAGSTLHAVGEEGVRGRDFAEVVGRKLDIPVVSVAPEDALDHFGFLGFLLPVDSPASSEHTREVLGWEPTGPSLLEDLEQDYYYRHG</sequence>
<dbReference type="Pfam" id="PF01370">
    <property type="entry name" value="Epimerase"/>
    <property type="match status" value="1"/>
</dbReference>
<feature type="domain" description="NAD-dependent epimerase/dehydratase" evidence="1">
    <location>
        <begin position="3"/>
        <end position="224"/>
    </location>
</feature>
<accession>A0A934N9Q5</accession>
<dbReference type="GO" id="GO:0005737">
    <property type="term" value="C:cytoplasm"/>
    <property type="evidence" value="ECO:0007669"/>
    <property type="project" value="TreeGrafter"/>
</dbReference>
<dbReference type="InterPro" id="IPR001509">
    <property type="entry name" value="Epimerase_deHydtase"/>
</dbReference>
<name>A0A934N9Q5_9BACT</name>
<dbReference type="PANTHER" id="PTHR48079:SF6">
    <property type="entry name" value="NAD(P)-BINDING DOMAIN-CONTAINING PROTEIN-RELATED"/>
    <property type="match status" value="1"/>
</dbReference>
<dbReference type="Gene3D" id="3.40.50.720">
    <property type="entry name" value="NAD(P)-binding Rossmann-like Domain"/>
    <property type="match status" value="1"/>
</dbReference>
<dbReference type="InterPro" id="IPR051783">
    <property type="entry name" value="NAD(P)-dependent_oxidoreduct"/>
</dbReference>
<gene>
    <name evidence="2" type="ORF">JF887_07730</name>
</gene>
<dbReference type="CDD" id="cd05262">
    <property type="entry name" value="SDR_a7"/>
    <property type="match status" value="1"/>
</dbReference>
<proteinExistence type="predicted"/>
<dbReference type="GO" id="GO:0004029">
    <property type="term" value="F:aldehyde dehydrogenase (NAD+) activity"/>
    <property type="evidence" value="ECO:0007669"/>
    <property type="project" value="TreeGrafter"/>
</dbReference>
<evidence type="ECO:0000313" key="3">
    <source>
        <dbReference type="Proteomes" id="UP000614410"/>
    </source>
</evidence>
<dbReference type="EMBL" id="JAEKNN010000034">
    <property type="protein sequence ID" value="MBJ7609307.1"/>
    <property type="molecule type" value="Genomic_DNA"/>
</dbReference>
<reference evidence="2 3" key="1">
    <citation type="submission" date="2020-10" db="EMBL/GenBank/DDBJ databases">
        <title>Ca. Dormibacterota MAGs.</title>
        <authorList>
            <person name="Montgomery K."/>
        </authorList>
    </citation>
    <scope>NUCLEOTIDE SEQUENCE [LARGE SCALE GENOMIC DNA]</scope>
    <source>
        <strain evidence="2">Mitchell_Peninsula_5</strain>
    </source>
</reference>
<dbReference type="AlphaFoldDB" id="A0A934N9Q5"/>
<comment type="caution">
    <text evidence="2">The sequence shown here is derived from an EMBL/GenBank/DDBJ whole genome shotgun (WGS) entry which is preliminary data.</text>
</comment>
<dbReference type="Proteomes" id="UP000614410">
    <property type="component" value="Unassembled WGS sequence"/>
</dbReference>
<protein>
    <submittedName>
        <fullName evidence="2">SDR family oxidoreductase</fullName>
    </submittedName>
</protein>
<dbReference type="InterPro" id="IPR036291">
    <property type="entry name" value="NAD(P)-bd_dom_sf"/>
</dbReference>
<evidence type="ECO:0000259" key="1">
    <source>
        <dbReference type="Pfam" id="PF01370"/>
    </source>
</evidence>
<dbReference type="PANTHER" id="PTHR48079">
    <property type="entry name" value="PROTEIN YEEZ"/>
    <property type="match status" value="1"/>
</dbReference>
<evidence type="ECO:0000313" key="2">
    <source>
        <dbReference type="EMBL" id="MBJ7609307.1"/>
    </source>
</evidence>
<dbReference type="SUPFAM" id="SSF51735">
    <property type="entry name" value="NAD(P)-binding Rossmann-fold domains"/>
    <property type="match status" value="1"/>
</dbReference>